<name>V6DH83_9BACT</name>
<protein>
    <submittedName>
        <fullName evidence="1">Uncharacterized protein</fullName>
    </submittedName>
</protein>
<sequence length="458" mass="53962">MLYRLYKILLITLITIKSIESNIVTSHILENNKTGQIILIYADRHGQKLNDFEKINEEKQTTTILKNIRELLNPADNTSTSILYEGPQYPEFIKQNIIESGESQFLFTLKDFDINFDNASKIINIDNRSFMYDSLFTYLQALEKADRYQGDKTFLFLNRPEFKKFKSLDKNALYNKFCKKILKAINKQKEIIDKLKHRLSPTLNNFIITQIETSLKALEIFNKTKNLNIIIPYTAVLLDINTILHIISNPQKQYIVFAGITHTNNIIKLLIEYLEFNQVYSSCTQQYELEALDETKAKLGTITEIDDKTLETKISYLYCDFPSEEDLNLINNAFAKYKNNSFKQLINRIKQEIKNKSNANTKWYTYSLEDLLEEMETINQKQEIKSDIIKYYKKYFYSIQKDFQIGKYKYLRCYDQKPLICPSIILQPNFWDYVLYPKITNSLNYVNMDNGIIALKKT</sequence>
<dbReference type="Proteomes" id="UP000018769">
    <property type="component" value="Chromosome I"/>
</dbReference>
<evidence type="ECO:0000313" key="1">
    <source>
        <dbReference type="EMBL" id="CDK30957.1"/>
    </source>
</evidence>
<dbReference type="STRING" id="673862.BABL1_gene_91"/>
<dbReference type="RefSeq" id="WP_023792893.1">
    <property type="nucleotide sequence ID" value="NC_023003.1"/>
</dbReference>
<dbReference type="KEGG" id="dpb:BABL1_gene_91"/>
<dbReference type="EMBL" id="HG793133">
    <property type="protein sequence ID" value="CDK30957.1"/>
    <property type="molecule type" value="Genomic_DNA"/>
</dbReference>
<gene>
    <name evidence="1" type="ORF">BABL1_gene_91</name>
</gene>
<accession>V6DH83</accession>
<keyword evidence="2" id="KW-1185">Reference proteome</keyword>
<reference evidence="1 2" key="1">
    <citation type="journal article" date="2015" name="Biol. Direct">
        <title>Babela massiliensis, a representative of a widespread bacterial phylum with unusual adaptations to parasitism in amoebae.</title>
        <authorList>
            <person name="Pagnier I."/>
            <person name="Yutin N."/>
            <person name="Croce O."/>
            <person name="Makarova K.S."/>
            <person name="Wolf Y.I."/>
            <person name="Benamar S."/>
            <person name="Raoult D."/>
            <person name="Koonin E.V."/>
            <person name="La Scola B."/>
        </authorList>
    </citation>
    <scope>NUCLEOTIDE SEQUENCE [LARGE SCALE GENOMIC DNA]</scope>
    <source>
        <strain evidence="2">BABL1</strain>
    </source>
</reference>
<dbReference type="AlphaFoldDB" id="V6DH83"/>
<organism evidence="1 2">
    <name type="scientific">Candidatus Babela massiliensis</name>
    <dbReference type="NCBI Taxonomy" id="673862"/>
    <lineage>
        <taxon>Bacteria</taxon>
        <taxon>Candidatus Babelota</taxon>
        <taxon>Candidatus Babeliae</taxon>
        <taxon>Candidatus Babeliales</taxon>
        <taxon>Candidatus Babeliaceae</taxon>
        <taxon>Candidatus Babela</taxon>
    </lineage>
</organism>
<evidence type="ECO:0000313" key="2">
    <source>
        <dbReference type="Proteomes" id="UP000018769"/>
    </source>
</evidence>
<proteinExistence type="predicted"/>
<dbReference type="HOGENOM" id="CLU_596762_0_0_7"/>